<evidence type="ECO:0000313" key="2">
    <source>
        <dbReference type="Proteomes" id="UP000001542"/>
    </source>
</evidence>
<keyword evidence="2" id="KW-1185">Reference proteome</keyword>
<dbReference type="InParanoid" id="A2DNS5"/>
<dbReference type="Proteomes" id="UP000001542">
    <property type="component" value="Unassembled WGS sequence"/>
</dbReference>
<dbReference type="EMBL" id="DS113224">
    <property type="protein sequence ID" value="EAY17920.1"/>
    <property type="molecule type" value="Genomic_DNA"/>
</dbReference>
<protein>
    <submittedName>
        <fullName evidence="1">Uncharacterized protein</fullName>
    </submittedName>
</protein>
<sequence>MGEENQLIRIFDHYGIEHRCLTVSCPKEYYRELCQEFECILRCGTYHQICQWTFTELYIKHYELFLEILKSATTGISGPLKSGKHGCIHRFKIKIGMDNLNSDLYGYLLNINDQIMIAFINHPLGPTMGHEVCHVTGILIHSKKVYPISIPNYEEMDEIVKTTGLDFYEEKFHNASEIVENFLLTFIPKGIIDNPRFKLKWELAYGQMLEDFNCDFIKDLFQFLTNNGMTPQEFEAFKIATCNTTKVIRGARYQMNMWNSGLPDELRNIVEYPFQFGSTTVNHSEGIANHEYMKNNYHKFQVSLSNGQTIRNLNRKIANSSGKLFRIGHAKDDFFKREFKDVFEFAGEYTKTQKRFTQIFNDLLGMPEEELIHIESSC</sequence>
<dbReference type="KEGG" id="tva:5463423"/>
<gene>
    <name evidence="1" type="ORF">TVAG_225460</name>
</gene>
<reference evidence="1" key="2">
    <citation type="journal article" date="2007" name="Science">
        <title>Draft genome sequence of the sexually transmitted pathogen Trichomonas vaginalis.</title>
        <authorList>
            <person name="Carlton J.M."/>
            <person name="Hirt R.P."/>
            <person name="Silva J.C."/>
            <person name="Delcher A.L."/>
            <person name="Schatz M."/>
            <person name="Zhao Q."/>
            <person name="Wortman J.R."/>
            <person name="Bidwell S.L."/>
            <person name="Alsmark U.C.M."/>
            <person name="Besteiro S."/>
            <person name="Sicheritz-Ponten T."/>
            <person name="Noel C.J."/>
            <person name="Dacks J.B."/>
            <person name="Foster P.G."/>
            <person name="Simillion C."/>
            <person name="Van de Peer Y."/>
            <person name="Miranda-Saavedra D."/>
            <person name="Barton G.J."/>
            <person name="Westrop G.D."/>
            <person name="Mueller S."/>
            <person name="Dessi D."/>
            <person name="Fiori P.L."/>
            <person name="Ren Q."/>
            <person name="Paulsen I."/>
            <person name="Zhang H."/>
            <person name="Bastida-Corcuera F.D."/>
            <person name="Simoes-Barbosa A."/>
            <person name="Brown M.T."/>
            <person name="Hayes R.D."/>
            <person name="Mukherjee M."/>
            <person name="Okumura C.Y."/>
            <person name="Schneider R."/>
            <person name="Smith A.J."/>
            <person name="Vanacova S."/>
            <person name="Villalvazo M."/>
            <person name="Haas B.J."/>
            <person name="Pertea M."/>
            <person name="Feldblyum T.V."/>
            <person name="Utterback T.R."/>
            <person name="Shu C.L."/>
            <person name="Osoegawa K."/>
            <person name="de Jong P.J."/>
            <person name="Hrdy I."/>
            <person name="Horvathova L."/>
            <person name="Zubacova Z."/>
            <person name="Dolezal P."/>
            <person name="Malik S.B."/>
            <person name="Logsdon J.M. Jr."/>
            <person name="Henze K."/>
            <person name="Gupta A."/>
            <person name="Wang C.C."/>
            <person name="Dunne R.L."/>
            <person name="Upcroft J.A."/>
            <person name="Upcroft P."/>
            <person name="White O."/>
            <person name="Salzberg S.L."/>
            <person name="Tang P."/>
            <person name="Chiu C.-H."/>
            <person name="Lee Y.-S."/>
            <person name="Embley T.M."/>
            <person name="Coombs G.H."/>
            <person name="Mottram J.C."/>
            <person name="Tachezy J."/>
            <person name="Fraser-Liggett C.M."/>
            <person name="Johnson P.J."/>
        </authorList>
    </citation>
    <scope>NUCLEOTIDE SEQUENCE [LARGE SCALE GENOMIC DNA]</scope>
    <source>
        <strain evidence="1">G3</strain>
    </source>
</reference>
<dbReference type="AlphaFoldDB" id="A2DNS5"/>
<dbReference type="RefSeq" id="XP_001578906.1">
    <property type="nucleotide sequence ID" value="XM_001578856.1"/>
</dbReference>
<evidence type="ECO:0000313" key="1">
    <source>
        <dbReference type="EMBL" id="EAY17920.1"/>
    </source>
</evidence>
<dbReference type="VEuPathDB" id="TrichDB:TVAG_225460"/>
<accession>A2DNS5</accession>
<reference evidence="1" key="1">
    <citation type="submission" date="2006-10" db="EMBL/GenBank/DDBJ databases">
        <authorList>
            <person name="Amadeo P."/>
            <person name="Zhao Q."/>
            <person name="Wortman J."/>
            <person name="Fraser-Liggett C."/>
            <person name="Carlton J."/>
        </authorList>
    </citation>
    <scope>NUCLEOTIDE SEQUENCE</scope>
    <source>
        <strain evidence="1">G3</strain>
    </source>
</reference>
<name>A2DNS5_TRIV3</name>
<proteinExistence type="predicted"/>
<dbReference type="VEuPathDB" id="TrichDB:TVAGG3_0288760"/>
<organism evidence="1 2">
    <name type="scientific">Trichomonas vaginalis (strain ATCC PRA-98 / G3)</name>
    <dbReference type="NCBI Taxonomy" id="412133"/>
    <lineage>
        <taxon>Eukaryota</taxon>
        <taxon>Metamonada</taxon>
        <taxon>Parabasalia</taxon>
        <taxon>Trichomonadida</taxon>
        <taxon>Trichomonadidae</taxon>
        <taxon>Trichomonas</taxon>
    </lineage>
</organism>